<evidence type="ECO:0000313" key="3">
    <source>
        <dbReference type="Proteomes" id="UP001276659"/>
    </source>
</evidence>
<keyword evidence="3" id="KW-1185">Reference proteome</keyword>
<evidence type="ECO:0000256" key="1">
    <source>
        <dbReference type="SAM" id="MobiDB-lite"/>
    </source>
</evidence>
<name>A0AAD9ZHN7_9LECA</name>
<proteinExistence type="predicted"/>
<gene>
    <name evidence="2" type="ORF">OEA41_009763</name>
</gene>
<protein>
    <submittedName>
        <fullName evidence="2">Uncharacterized protein</fullName>
    </submittedName>
</protein>
<organism evidence="2 3">
    <name type="scientific">Lepraria neglecta</name>
    <dbReference type="NCBI Taxonomy" id="209136"/>
    <lineage>
        <taxon>Eukaryota</taxon>
        <taxon>Fungi</taxon>
        <taxon>Dikarya</taxon>
        <taxon>Ascomycota</taxon>
        <taxon>Pezizomycotina</taxon>
        <taxon>Lecanoromycetes</taxon>
        <taxon>OSLEUM clade</taxon>
        <taxon>Lecanoromycetidae</taxon>
        <taxon>Lecanorales</taxon>
        <taxon>Lecanorineae</taxon>
        <taxon>Stereocaulaceae</taxon>
        <taxon>Lepraria</taxon>
    </lineage>
</organism>
<sequence length="115" mass="12791">MGAWRDLSIGISRKFLRSEHIFQRDEDDEDGDFPEDPASAIQDEQAAYTSHIAGMVYARGITELSGVVASRRQRFRAASVEWHQFLGFGQDTAAGVGQKRPAPFGNEAEDASFQR</sequence>
<reference evidence="2" key="1">
    <citation type="submission" date="2022-11" db="EMBL/GenBank/DDBJ databases">
        <title>Chromosomal genome sequence assembly and mating type (MAT) locus characterization of the leprose asexual lichenized fungus Lepraria neglecta (Nyl.) Erichsen.</title>
        <authorList>
            <person name="Allen J.L."/>
            <person name="Pfeffer B."/>
        </authorList>
    </citation>
    <scope>NUCLEOTIDE SEQUENCE</scope>
    <source>
        <strain evidence="2">Allen 5258</strain>
    </source>
</reference>
<dbReference type="EMBL" id="JASNWA010000001">
    <property type="protein sequence ID" value="KAK3179477.1"/>
    <property type="molecule type" value="Genomic_DNA"/>
</dbReference>
<dbReference type="AlphaFoldDB" id="A0AAD9ZHN7"/>
<feature type="region of interest" description="Disordered" evidence="1">
    <location>
        <begin position="96"/>
        <end position="115"/>
    </location>
</feature>
<dbReference type="Proteomes" id="UP001276659">
    <property type="component" value="Unassembled WGS sequence"/>
</dbReference>
<comment type="caution">
    <text evidence="2">The sequence shown here is derived from an EMBL/GenBank/DDBJ whole genome shotgun (WGS) entry which is preliminary data.</text>
</comment>
<evidence type="ECO:0000313" key="2">
    <source>
        <dbReference type="EMBL" id="KAK3179477.1"/>
    </source>
</evidence>
<accession>A0AAD9ZHN7</accession>